<dbReference type="InterPro" id="IPR000914">
    <property type="entry name" value="SBP_5_dom"/>
</dbReference>
<dbReference type="InterPro" id="IPR006311">
    <property type="entry name" value="TAT_signal"/>
</dbReference>
<evidence type="ECO:0000256" key="1">
    <source>
        <dbReference type="ARBA" id="ARBA00004418"/>
    </source>
</evidence>
<dbReference type="PROSITE" id="PS51318">
    <property type="entry name" value="TAT"/>
    <property type="match status" value="1"/>
</dbReference>
<dbReference type="CDD" id="cd08515">
    <property type="entry name" value="PBP2_NikA_DppA_OppA_like_10"/>
    <property type="match status" value="1"/>
</dbReference>
<dbReference type="PANTHER" id="PTHR30290">
    <property type="entry name" value="PERIPLASMIC BINDING COMPONENT OF ABC TRANSPORTER"/>
    <property type="match status" value="1"/>
</dbReference>
<dbReference type="Pfam" id="PF00496">
    <property type="entry name" value="SBP_bac_5"/>
    <property type="match status" value="1"/>
</dbReference>
<comment type="similarity">
    <text evidence="2">Belongs to the bacterial solute-binding protein 5 family.</text>
</comment>
<feature type="chain" id="PRO_5046848724" evidence="4">
    <location>
        <begin position="29"/>
        <end position="512"/>
    </location>
</feature>
<organism evidence="6 7">
    <name type="scientific">Roseomonas fluvialis</name>
    <dbReference type="NCBI Taxonomy" id="1750527"/>
    <lineage>
        <taxon>Bacteria</taxon>
        <taxon>Pseudomonadati</taxon>
        <taxon>Pseudomonadota</taxon>
        <taxon>Alphaproteobacteria</taxon>
        <taxon>Acetobacterales</taxon>
        <taxon>Roseomonadaceae</taxon>
        <taxon>Roseomonas</taxon>
    </lineage>
</organism>
<dbReference type="EMBL" id="AP025637">
    <property type="protein sequence ID" value="BDG72121.1"/>
    <property type="molecule type" value="Genomic_DNA"/>
</dbReference>
<dbReference type="Gene3D" id="3.90.76.10">
    <property type="entry name" value="Dipeptide-binding Protein, Domain 1"/>
    <property type="match status" value="1"/>
</dbReference>
<sequence length="512" mass="56813">MTISRRVLGQGAAAVLAAPMILARPAHAQRSANTLRIAFRDAVPNVDPYFNSQRTGLIIGHQAFDGLTHRDPATFRIVPALATEWRWVDSTTIDFTLRQGVKFHDGSAFGPDDVVYTINTVADPNTRVATPSNYNWIDGAEKTGDWTVRLKMKRPTPAALEYAALVMPIWPKAYRERVGAEGFSRAPIGTGPYRFTKVDVAAGVEYERFADYYQGGPKGRPAIQRLVARYIGDAATELTELLGQRVDWIWNMNPDQIANVNRLPYLQATQQESMRVGFLNLDAAGRSGAGNPMTNLKVRQAVWHAIDRQQIADRLVGGGSRVPSGPCFPSQFGCNADAAVRYDYDPAKARALLAEAGFPNGFDIELTSYVQPRQWSEAVQNYLQAVGIRARLNLMQVAAQIQRSMRGELAMQMGSWGSYSINDVSAILPNYFAGGADDYARDAELTRLVEEGGSTADEAVRKAAYDAALRRATEQAYWLPLHTYVSVFGFQRQLEFPTFADELPRFYLAKWK</sequence>
<feature type="domain" description="Solute-binding protein family 5" evidence="5">
    <location>
        <begin position="77"/>
        <end position="434"/>
    </location>
</feature>
<evidence type="ECO:0000256" key="4">
    <source>
        <dbReference type="SAM" id="SignalP"/>
    </source>
</evidence>
<dbReference type="RefSeq" id="WP_244459334.1">
    <property type="nucleotide sequence ID" value="NZ_AP025637.1"/>
</dbReference>
<evidence type="ECO:0000313" key="6">
    <source>
        <dbReference type="EMBL" id="BDG72121.1"/>
    </source>
</evidence>
<name>A0ABM7Y2S7_9PROT</name>
<keyword evidence="7" id="KW-1185">Reference proteome</keyword>
<dbReference type="Proteomes" id="UP000831327">
    <property type="component" value="Chromosome"/>
</dbReference>
<evidence type="ECO:0000256" key="2">
    <source>
        <dbReference type="ARBA" id="ARBA00005695"/>
    </source>
</evidence>
<evidence type="ECO:0000256" key="3">
    <source>
        <dbReference type="ARBA" id="ARBA00022729"/>
    </source>
</evidence>
<accession>A0ABM7Y2S7</accession>
<gene>
    <name evidence="6" type="ORF">Rmf_20500</name>
</gene>
<dbReference type="SUPFAM" id="SSF53850">
    <property type="entry name" value="Periplasmic binding protein-like II"/>
    <property type="match status" value="1"/>
</dbReference>
<evidence type="ECO:0000259" key="5">
    <source>
        <dbReference type="Pfam" id="PF00496"/>
    </source>
</evidence>
<protein>
    <submittedName>
        <fullName evidence="6">ABC transporter substrate-binding protein</fullName>
    </submittedName>
</protein>
<feature type="signal peptide" evidence="4">
    <location>
        <begin position="1"/>
        <end position="28"/>
    </location>
</feature>
<dbReference type="InterPro" id="IPR039424">
    <property type="entry name" value="SBP_5"/>
</dbReference>
<dbReference type="InterPro" id="IPR030678">
    <property type="entry name" value="Peptide/Ni-bd"/>
</dbReference>
<comment type="subcellular location">
    <subcellularLocation>
        <location evidence="1">Periplasm</location>
    </subcellularLocation>
</comment>
<dbReference type="Gene3D" id="3.10.105.10">
    <property type="entry name" value="Dipeptide-binding Protein, Domain 3"/>
    <property type="match status" value="1"/>
</dbReference>
<keyword evidence="3 4" id="KW-0732">Signal</keyword>
<dbReference type="Gene3D" id="3.40.190.10">
    <property type="entry name" value="Periplasmic binding protein-like II"/>
    <property type="match status" value="1"/>
</dbReference>
<dbReference type="PIRSF" id="PIRSF002741">
    <property type="entry name" value="MppA"/>
    <property type="match status" value="1"/>
</dbReference>
<proteinExistence type="inferred from homology"/>
<dbReference type="PANTHER" id="PTHR30290:SF38">
    <property type="entry name" value="D,D-DIPEPTIDE-BINDING PERIPLASMIC PROTEIN DDPA-RELATED"/>
    <property type="match status" value="1"/>
</dbReference>
<evidence type="ECO:0000313" key="7">
    <source>
        <dbReference type="Proteomes" id="UP000831327"/>
    </source>
</evidence>
<reference evidence="6 7" key="1">
    <citation type="journal article" date="2016" name="Microbes Environ.">
        <title>Phylogenetically diverse aerobic anoxygenic phototrophic bacteria isolated from epilithic biofilms in Tama river, Japan.</title>
        <authorList>
            <person name="Hirose S."/>
            <person name="Matsuura K."/>
            <person name="Haruta S."/>
        </authorList>
    </citation>
    <scope>NUCLEOTIDE SEQUENCE [LARGE SCALE GENOMIC DNA]</scope>
    <source>
        <strain evidence="6 7">S08</strain>
    </source>
</reference>